<dbReference type="SUPFAM" id="SSF52402">
    <property type="entry name" value="Adenine nucleotide alpha hydrolases-like"/>
    <property type="match status" value="1"/>
</dbReference>
<protein>
    <recommendedName>
        <fullName evidence="2">asparagine synthase (glutamine-hydrolyzing)</fullName>
        <ecNumber evidence="2">6.3.5.4</ecNumber>
    </recommendedName>
</protein>
<keyword evidence="7" id="KW-1185">Reference proteome</keyword>
<dbReference type="EC" id="6.3.5.4" evidence="2"/>
<comment type="catalytic activity">
    <reaction evidence="3">
        <text>L-aspartate + L-glutamine + ATP + H2O = L-asparagine + L-glutamate + AMP + diphosphate + H(+)</text>
        <dbReference type="Rhea" id="RHEA:12228"/>
        <dbReference type="ChEBI" id="CHEBI:15377"/>
        <dbReference type="ChEBI" id="CHEBI:15378"/>
        <dbReference type="ChEBI" id="CHEBI:29985"/>
        <dbReference type="ChEBI" id="CHEBI:29991"/>
        <dbReference type="ChEBI" id="CHEBI:30616"/>
        <dbReference type="ChEBI" id="CHEBI:33019"/>
        <dbReference type="ChEBI" id="CHEBI:58048"/>
        <dbReference type="ChEBI" id="CHEBI:58359"/>
        <dbReference type="ChEBI" id="CHEBI:456215"/>
        <dbReference type="EC" id="6.3.5.4"/>
    </reaction>
</comment>
<dbReference type="InterPro" id="IPR017932">
    <property type="entry name" value="GATase_2_dom"/>
</dbReference>
<feature type="domain" description="Asparagine synthetase" evidence="4">
    <location>
        <begin position="210"/>
        <end position="371"/>
    </location>
</feature>
<evidence type="ECO:0000259" key="5">
    <source>
        <dbReference type="Pfam" id="PF13537"/>
    </source>
</evidence>
<comment type="pathway">
    <text evidence="1">Amino-acid biosynthesis; L-asparagine biosynthesis; L-asparagine from L-aspartate (L-Gln route): step 1/1.</text>
</comment>
<evidence type="ECO:0000313" key="7">
    <source>
        <dbReference type="Proteomes" id="UP000634134"/>
    </source>
</evidence>
<feature type="domain" description="Glutamine amidotransferase type-2" evidence="5">
    <location>
        <begin position="88"/>
        <end position="131"/>
    </location>
</feature>
<accession>A0ABR9WLN0</accession>
<dbReference type="PANTHER" id="PTHR43284:SF1">
    <property type="entry name" value="ASPARAGINE SYNTHETASE"/>
    <property type="match status" value="1"/>
</dbReference>
<evidence type="ECO:0000256" key="1">
    <source>
        <dbReference type="ARBA" id="ARBA00005187"/>
    </source>
</evidence>
<evidence type="ECO:0000259" key="4">
    <source>
        <dbReference type="Pfam" id="PF00733"/>
    </source>
</evidence>
<dbReference type="EMBL" id="JACYGY010000001">
    <property type="protein sequence ID" value="MBE9465079.1"/>
    <property type="molecule type" value="Genomic_DNA"/>
</dbReference>
<dbReference type="Gene3D" id="3.40.50.620">
    <property type="entry name" value="HUPs"/>
    <property type="match status" value="2"/>
</dbReference>
<dbReference type="PANTHER" id="PTHR43284">
    <property type="entry name" value="ASPARAGINE SYNTHETASE (GLUTAMINE-HYDROLYZING)"/>
    <property type="match status" value="1"/>
</dbReference>
<dbReference type="Proteomes" id="UP000634134">
    <property type="component" value="Unassembled WGS sequence"/>
</dbReference>
<evidence type="ECO:0000313" key="6">
    <source>
        <dbReference type="EMBL" id="MBE9465079.1"/>
    </source>
</evidence>
<dbReference type="InterPro" id="IPR029055">
    <property type="entry name" value="Ntn_hydrolases_N"/>
</dbReference>
<proteinExistence type="predicted"/>
<dbReference type="InterPro" id="IPR001962">
    <property type="entry name" value="Asn_synthase"/>
</dbReference>
<dbReference type="RefSeq" id="WP_194123106.1">
    <property type="nucleotide sequence ID" value="NZ_JACYGY010000001.1"/>
</dbReference>
<evidence type="ECO:0000256" key="3">
    <source>
        <dbReference type="ARBA" id="ARBA00048741"/>
    </source>
</evidence>
<dbReference type="Pfam" id="PF00733">
    <property type="entry name" value="Asn_synthase"/>
    <property type="match status" value="2"/>
</dbReference>
<dbReference type="InterPro" id="IPR014729">
    <property type="entry name" value="Rossmann-like_a/b/a_fold"/>
</dbReference>
<reference evidence="7" key="1">
    <citation type="submission" date="2023-07" db="EMBL/GenBank/DDBJ databases">
        <title>Dyadobacter sp. nov 'subterranea' isolated from contaminted grondwater.</title>
        <authorList>
            <person name="Szabo I."/>
            <person name="Al-Omari J."/>
            <person name="Szerdahelyi S.G."/>
            <person name="Rado J."/>
        </authorList>
    </citation>
    <scope>NUCLEOTIDE SEQUENCE [LARGE SCALE GENOMIC DNA]</scope>
    <source>
        <strain evidence="7">UP-52</strain>
    </source>
</reference>
<dbReference type="InterPro" id="IPR051786">
    <property type="entry name" value="ASN_synthetase/amidase"/>
</dbReference>
<organism evidence="6 7">
    <name type="scientific">Dyadobacter subterraneus</name>
    <dbReference type="NCBI Taxonomy" id="2773304"/>
    <lineage>
        <taxon>Bacteria</taxon>
        <taxon>Pseudomonadati</taxon>
        <taxon>Bacteroidota</taxon>
        <taxon>Cytophagia</taxon>
        <taxon>Cytophagales</taxon>
        <taxon>Spirosomataceae</taxon>
        <taxon>Dyadobacter</taxon>
    </lineage>
</organism>
<dbReference type="SUPFAM" id="SSF56235">
    <property type="entry name" value="N-terminal nucleophile aminohydrolases (Ntn hydrolases)"/>
    <property type="match status" value="1"/>
</dbReference>
<gene>
    <name evidence="6" type="ORF">IEE83_24615</name>
</gene>
<comment type="caution">
    <text evidence="6">The sequence shown here is derived from an EMBL/GenBank/DDBJ whole genome shotgun (WGS) entry which is preliminary data.</text>
</comment>
<dbReference type="Gene3D" id="3.60.20.10">
    <property type="entry name" value="Glutamine Phosphoribosylpyrophosphate, subunit 1, domain 1"/>
    <property type="match status" value="1"/>
</dbReference>
<evidence type="ECO:0000256" key="2">
    <source>
        <dbReference type="ARBA" id="ARBA00012737"/>
    </source>
</evidence>
<feature type="domain" description="Asparagine synthetase" evidence="4">
    <location>
        <begin position="495"/>
        <end position="552"/>
    </location>
</feature>
<name>A0ABR9WLN0_9BACT</name>
<dbReference type="Pfam" id="PF13537">
    <property type="entry name" value="GATase_7"/>
    <property type="match status" value="1"/>
</dbReference>
<sequence>MFYGYFSVDNISNEKYGQSGLGLISFPNGYLKFDRISCTKSFQLICVLNKDKRISIKNPIENDFQLDFLCYDDLIAYLKYKDYFNKISLIICDVDGQEIYLHRDFFGISPLFYIHIPNKLIAFSSNLTSLLNLPSLRDYLEINKSKVVQYLTWLSDGNNYSPSTFFQNFFNVLPGQRLIITNKKKEIGSFIDIDPYKWSNIKTMEEFGDEFRNLFKKSVERDINDNCIISAQLSGGLDSSSICAMIRHLEPKIPIHTIYADTETVLTNEQQYSDLVAKQIQSSHDILKPATNSFEIANLHVSLYGQPEYMYNGSALNREIMQNAVSKGSTVLFSGHAGDAVVGYGQDYIAELFDEGKWDVLKKTISIPSQLMSNINAQEENPSFKILYSLLARKKKKLNFIELIKLVLNVSRFFEIPIHYFYKNAWRKIKDKYRIPSSIIKKDLLQHSDLIPQDSTSVRRPSLANYKDISTVDDVFTSQSIIINEQFFILDKYYGIQHKFPFYDKDLFELCMSVPSELKYDHGRQRGHFREAMKGILPEEVRNRTSKANFGDYGRRVIVKLYFDSLHLLNSDSDIWNYVDRNNFNKSVSLLLDDEEALYVYNRVMYFVSKTIYLAIWLSKIKNKSFINLN</sequence>